<keyword evidence="2" id="KW-1185">Reference proteome</keyword>
<dbReference type="AlphaFoldDB" id="A0A372LND6"/>
<evidence type="ECO:0000313" key="1">
    <source>
        <dbReference type="EMBL" id="RFU68499.1"/>
    </source>
</evidence>
<dbReference type="Gene3D" id="1.20.120.1450">
    <property type="match status" value="1"/>
</dbReference>
<gene>
    <name evidence="1" type="ORF">D0469_12235</name>
</gene>
<accession>A0A372LND6</accession>
<dbReference type="GO" id="GO:0009234">
    <property type="term" value="P:menaquinone biosynthetic process"/>
    <property type="evidence" value="ECO:0007669"/>
    <property type="project" value="InterPro"/>
</dbReference>
<proteinExistence type="predicted"/>
<evidence type="ECO:0000313" key="2">
    <source>
        <dbReference type="Proteomes" id="UP000264541"/>
    </source>
</evidence>
<dbReference type="EMBL" id="QVTE01000033">
    <property type="protein sequence ID" value="RFU68499.1"/>
    <property type="molecule type" value="Genomic_DNA"/>
</dbReference>
<dbReference type="Proteomes" id="UP000264541">
    <property type="component" value="Unassembled WGS sequence"/>
</dbReference>
<dbReference type="Pfam" id="PF07307">
    <property type="entry name" value="HEPPP_synt_1"/>
    <property type="match status" value="1"/>
</dbReference>
<name>A0A372LND6_9BACI</name>
<dbReference type="OrthoDB" id="2417886at2"/>
<comment type="caution">
    <text evidence="1">The sequence shown here is derived from an EMBL/GenBank/DDBJ whole genome shotgun (WGS) entry which is preliminary data.</text>
</comment>
<protein>
    <submittedName>
        <fullName evidence="1">Heptaprenyl diphosphate synthase component 1</fullName>
    </submittedName>
</protein>
<dbReference type="InterPro" id="IPR009920">
    <property type="entry name" value="HEPPP_synth_su1"/>
</dbReference>
<sequence>MLNSNKTLAELKDMIEAKTHHPYLLQFLEKPFIDENKLLLLLSIFEELDISPEERDKYILSAMLIQIALDTHEKVTNKAADEDSEGVLKNRQLTVLAGDYYSGLYYKLLADIENISLIRVLAEAIKEINEQKIVLYQRTINEISDLTDSLAAIESSLIRKIADSFQKPKWKEFSSSFLLLNRLIEEKNKYMESGQSVIFDILKKLSFPKRDKSKELSPDQRKYVLNKIDHCINQAREATFLALDRLSPDGDLQRKLASFIAGNIGTPNSLVEEG</sequence>
<dbReference type="RefSeq" id="WP_117327023.1">
    <property type="nucleotide sequence ID" value="NZ_QVTE01000033.1"/>
</dbReference>
<reference evidence="1 2" key="1">
    <citation type="submission" date="2018-08" db="EMBL/GenBank/DDBJ databases">
        <title>Bacillus chawlae sp. nov., Bacillus glennii sp. nov., and Bacillus saganii sp. nov. Isolated from the Vehicle Assembly Building at Kennedy Space Center where the Viking Spacecraft were Assembled.</title>
        <authorList>
            <person name="Seuylemezian A."/>
            <person name="Vaishampayan P."/>
        </authorList>
    </citation>
    <scope>NUCLEOTIDE SEQUENCE [LARGE SCALE GENOMIC DNA]</scope>
    <source>
        <strain evidence="1 2">V47-23a</strain>
    </source>
</reference>
<organism evidence="1 2">
    <name type="scientific">Peribacillus saganii</name>
    <dbReference type="NCBI Taxonomy" id="2303992"/>
    <lineage>
        <taxon>Bacteria</taxon>
        <taxon>Bacillati</taxon>
        <taxon>Bacillota</taxon>
        <taxon>Bacilli</taxon>
        <taxon>Bacillales</taxon>
        <taxon>Bacillaceae</taxon>
        <taxon>Peribacillus</taxon>
    </lineage>
</organism>